<keyword evidence="5" id="KW-0472">Membrane</keyword>
<protein>
    <recommendedName>
        <fullName evidence="8">RRM domain-containing protein</fullName>
    </recommendedName>
</protein>
<keyword evidence="7" id="KW-1185">Reference proteome</keyword>
<comment type="caution">
    <text evidence="6">The sequence shown here is derived from an EMBL/GenBank/DDBJ whole genome shotgun (WGS) entry which is preliminary data.</text>
</comment>
<evidence type="ECO:0000256" key="2">
    <source>
        <dbReference type="ARBA" id="ARBA00022490"/>
    </source>
</evidence>
<dbReference type="PANTHER" id="PTHR48032:SF18">
    <property type="entry name" value="RRM DOMAIN-CONTAINING PROTEIN"/>
    <property type="match status" value="1"/>
</dbReference>
<dbReference type="Proteomes" id="UP001208570">
    <property type="component" value="Unassembled WGS sequence"/>
</dbReference>
<comment type="subcellular location">
    <subcellularLocation>
        <location evidence="1">Cytoplasm</location>
    </subcellularLocation>
</comment>
<dbReference type="Gene3D" id="3.30.70.330">
    <property type="match status" value="1"/>
</dbReference>
<dbReference type="GO" id="GO:0006417">
    <property type="term" value="P:regulation of translation"/>
    <property type="evidence" value="ECO:0007669"/>
    <property type="project" value="TreeGrafter"/>
</dbReference>
<feature type="transmembrane region" description="Helical" evidence="5">
    <location>
        <begin position="59"/>
        <end position="77"/>
    </location>
</feature>
<evidence type="ECO:0008006" key="8">
    <source>
        <dbReference type="Google" id="ProtNLM"/>
    </source>
</evidence>
<dbReference type="EMBL" id="JAODUP010000015">
    <property type="protein sequence ID" value="KAK2168651.1"/>
    <property type="molecule type" value="Genomic_DNA"/>
</dbReference>
<dbReference type="GO" id="GO:0005737">
    <property type="term" value="C:cytoplasm"/>
    <property type="evidence" value="ECO:0007669"/>
    <property type="project" value="UniProtKB-SubCell"/>
</dbReference>
<keyword evidence="5" id="KW-1133">Transmembrane helix</keyword>
<accession>A0AAD9KCH2</accession>
<keyword evidence="5" id="KW-0812">Transmembrane</keyword>
<reference evidence="6" key="1">
    <citation type="journal article" date="2023" name="Mol. Biol. Evol.">
        <title>Third-Generation Sequencing Reveals the Adaptive Role of the Epigenome in Three Deep-Sea Polychaetes.</title>
        <authorList>
            <person name="Perez M."/>
            <person name="Aroh O."/>
            <person name="Sun Y."/>
            <person name="Lan Y."/>
            <person name="Juniper S.K."/>
            <person name="Young C.R."/>
            <person name="Angers B."/>
            <person name="Qian P.Y."/>
        </authorList>
    </citation>
    <scope>NUCLEOTIDE SEQUENCE</scope>
    <source>
        <strain evidence="6">P08H-3</strain>
    </source>
</reference>
<dbReference type="GO" id="GO:0003729">
    <property type="term" value="F:mRNA binding"/>
    <property type="evidence" value="ECO:0007669"/>
    <property type="project" value="TreeGrafter"/>
</dbReference>
<keyword evidence="4" id="KW-0694">RNA-binding</keyword>
<gene>
    <name evidence="6" type="ORF">LSH36_15g11008</name>
</gene>
<sequence length="120" mass="13445">MFFVATDLNCPRGFGFVTYTDPASIDKVLANGPHELDSKVVDPKVAFPRRPNTATQPKYVRWYIMPAGLACLVIVWLNRVVYPCIQEYWVRALSAFQLPNMYNTSGPHLPVVTNLDSAGL</sequence>
<evidence type="ECO:0000256" key="3">
    <source>
        <dbReference type="ARBA" id="ARBA00022737"/>
    </source>
</evidence>
<proteinExistence type="predicted"/>
<dbReference type="PANTHER" id="PTHR48032">
    <property type="entry name" value="RNA-BINDING PROTEIN MUSASHI HOMOLOG RBP6"/>
    <property type="match status" value="1"/>
</dbReference>
<keyword evidence="3" id="KW-0677">Repeat</keyword>
<name>A0AAD9KCH2_9ANNE</name>
<evidence type="ECO:0000256" key="4">
    <source>
        <dbReference type="ARBA" id="ARBA00022884"/>
    </source>
</evidence>
<evidence type="ECO:0000313" key="6">
    <source>
        <dbReference type="EMBL" id="KAK2168651.1"/>
    </source>
</evidence>
<keyword evidence="2" id="KW-0963">Cytoplasm</keyword>
<evidence type="ECO:0000256" key="5">
    <source>
        <dbReference type="SAM" id="Phobius"/>
    </source>
</evidence>
<dbReference type="SUPFAM" id="SSF54928">
    <property type="entry name" value="RNA-binding domain, RBD"/>
    <property type="match status" value="1"/>
</dbReference>
<dbReference type="InterPro" id="IPR035979">
    <property type="entry name" value="RBD_domain_sf"/>
</dbReference>
<evidence type="ECO:0000256" key="1">
    <source>
        <dbReference type="ARBA" id="ARBA00004496"/>
    </source>
</evidence>
<evidence type="ECO:0000313" key="7">
    <source>
        <dbReference type="Proteomes" id="UP001208570"/>
    </source>
</evidence>
<dbReference type="InterPro" id="IPR012677">
    <property type="entry name" value="Nucleotide-bd_a/b_plait_sf"/>
</dbReference>
<dbReference type="AlphaFoldDB" id="A0AAD9KCH2"/>
<organism evidence="6 7">
    <name type="scientific">Paralvinella palmiformis</name>
    <dbReference type="NCBI Taxonomy" id="53620"/>
    <lineage>
        <taxon>Eukaryota</taxon>
        <taxon>Metazoa</taxon>
        <taxon>Spiralia</taxon>
        <taxon>Lophotrochozoa</taxon>
        <taxon>Annelida</taxon>
        <taxon>Polychaeta</taxon>
        <taxon>Sedentaria</taxon>
        <taxon>Canalipalpata</taxon>
        <taxon>Terebellida</taxon>
        <taxon>Terebelliformia</taxon>
        <taxon>Alvinellidae</taxon>
        <taxon>Paralvinella</taxon>
    </lineage>
</organism>